<accession>A0ABW0BHW2</accession>
<dbReference type="InterPro" id="IPR009075">
    <property type="entry name" value="AcylCo_DH/oxidase_C"/>
</dbReference>
<name>A0ABW0BHW2_9ACTN</name>
<sequence>MYGLSSDDLDLQRRARAFADELIEHEETAEENGGRLPDDVVRAHHDRAIALGLFATNMPTSVGGRGCTSLQQVLVQEQAGRVTNGIAWCMATPPAWWADVASDYQRERWLLPTVRGDMEECYAITEEGAGSDVSDIVATARREGDEYVLDGVKWHVTSFHESSYVFFQAALTSGPHAGGQALFVVDKDTPGVRVVRTPAYTHTLAHGHPIVAFEGVRVPASHLVGTEEDGMSFVYEWFRFERLMVAARCLGATERLVEETTSFARARVVGGERLLDRQLVQAMLADSLTELFAARSMLYETARSIDEGVDRKVLHARCSMVKLFASETAGRVADRAVQVFGGRGYMRENVAERLFREMRVERIWEGASEVQRLIIADQLAKRGRAALV</sequence>
<feature type="domain" description="Acyl-CoA oxidase/dehydrogenase middle" evidence="9">
    <location>
        <begin position="121"/>
        <end position="198"/>
    </location>
</feature>
<evidence type="ECO:0000259" key="8">
    <source>
        <dbReference type="Pfam" id="PF00441"/>
    </source>
</evidence>
<dbReference type="InterPro" id="IPR050741">
    <property type="entry name" value="Acyl-CoA_dehydrogenase"/>
</dbReference>
<comment type="caution">
    <text evidence="11">The sequence shown here is derived from an EMBL/GenBank/DDBJ whole genome shotgun (WGS) entry which is preliminary data.</text>
</comment>
<feature type="domain" description="Acyl-CoA dehydrogenase/oxidase N-terminal" evidence="10">
    <location>
        <begin position="7"/>
        <end position="117"/>
    </location>
</feature>
<evidence type="ECO:0000313" key="11">
    <source>
        <dbReference type="EMBL" id="MFC5176773.1"/>
    </source>
</evidence>
<evidence type="ECO:0000256" key="3">
    <source>
        <dbReference type="ARBA" id="ARBA00019125"/>
    </source>
</evidence>
<dbReference type="InterPro" id="IPR009100">
    <property type="entry name" value="AcylCoA_DH/oxidase_NM_dom_sf"/>
</dbReference>
<gene>
    <name evidence="11" type="ORF">ACFPGP_08815</name>
</gene>
<dbReference type="Gene3D" id="1.10.540.10">
    <property type="entry name" value="Acyl-CoA dehydrogenase/oxidase, N-terminal domain"/>
    <property type="match status" value="1"/>
</dbReference>
<evidence type="ECO:0000256" key="5">
    <source>
        <dbReference type="ARBA" id="ARBA00022827"/>
    </source>
</evidence>
<proteinExistence type="inferred from homology"/>
<keyword evidence="5 7" id="KW-0274">FAD</keyword>
<dbReference type="PROSITE" id="PS00073">
    <property type="entry name" value="ACYL_COA_DH_2"/>
    <property type="match status" value="1"/>
</dbReference>
<evidence type="ECO:0000259" key="9">
    <source>
        <dbReference type="Pfam" id="PF02770"/>
    </source>
</evidence>
<evidence type="ECO:0000256" key="4">
    <source>
        <dbReference type="ARBA" id="ARBA00022630"/>
    </source>
</evidence>
<comment type="cofactor">
    <cofactor evidence="1 7">
        <name>FAD</name>
        <dbReference type="ChEBI" id="CHEBI:57692"/>
    </cofactor>
</comment>
<keyword evidence="6 7" id="KW-0560">Oxidoreductase</keyword>
<dbReference type="Pfam" id="PF02770">
    <property type="entry name" value="Acyl-CoA_dh_M"/>
    <property type="match status" value="1"/>
</dbReference>
<dbReference type="PIRSF" id="PIRSF016578">
    <property type="entry name" value="HsaA"/>
    <property type="match status" value="1"/>
</dbReference>
<dbReference type="Pfam" id="PF00441">
    <property type="entry name" value="Acyl-CoA_dh_1"/>
    <property type="match status" value="1"/>
</dbReference>
<dbReference type="EMBL" id="JBHSKD010000008">
    <property type="protein sequence ID" value="MFC5176773.1"/>
    <property type="molecule type" value="Genomic_DNA"/>
</dbReference>
<dbReference type="InterPro" id="IPR013786">
    <property type="entry name" value="AcylCoA_DH/ox_N"/>
</dbReference>
<evidence type="ECO:0000256" key="7">
    <source>
        <dbReference type="RuleBase" id="RU362125"/>
    </source>
</evidence>
<dbReference type="Pfam" id="PF02771">
    <property type="entry name" value="Acyl-CoA_dh_N"/>
    <property type="match status" value="1"/>
</dbReference>
<keyword evidence="4 7" id="KW-0285">Flavoprotein</keyword>
<dbReference type="SUPFAM" id="SSF47203">
    <property type="entry name" value="Acyl-CoA dehydrogenase C-terminal domain-like"/>
    <property type="match status" value="1"/>
</dbReference>
<evidence type="ECO:0000313" key="12">
    <source>
        <dbReference type="Proteomes" id="UP001596087"/>
    </source>
</evidence>
<feature type="domain" description="Acyl-CoA dehydrogenase/oxidase C-terminal" evidence="8">
    <location>
        <begin position="229"/>
        <end position="379"/>
    </location>
</feature>
<evidence type="ECO:0000256" key="1">
    <source>
        <dbReference type="ARBA" id="ARBA00001974"/>
    </source>
</evidence>
<dbReference type="GO" id="GO:0016491">
    <property type="term" value="F:oxidoreductase activity"/>
    <property type="evidence" value="ECO:0007669"/>
    <property type="project" value="UniProtKB-KW"/>
</dbReference>
<dbReference type="InterPro" id="IPR037069">
    <property type="entry name" value="AcylCoA_DH/ox_N_sf"/>
</dbReference>
<protein>
    <recommendedName>
        <fullName evidence="3">Medium-chain specific acyl-CoA dehydrogenase, mitochondrial</fullName>
    </recommendedName>
</protein>
<evidence type="ECO:0000256" key="2">
    <source>
        <dbReference type="ARBA" id="ARBA00009347"/>
    </source>
</evidence>
<dbReference type="Proteomes" id="UP001596087">
    <property type="component" value="Unassembled WGS sequence"/>
</dbReference>
<organism evidence="11 12">
    <name type="scientific">Nocardioides taihuensis</name>
    <dbReference type="NCBI Taxonomy" id="1835606"/>
    <lineage>
        <taxon>Bacteria</taxon>
        <taxon>Bacillati</taxon>
        <taxon>Actinomycetota</taxon>
        <taxon>Actinomycetes</taxon>
        <taxon>Propionibacteriales</taxon>
        <taxon>Nocardioidaceae</taxon>
        <taxon>Nocardioides</taxon>
    </lineage>
</organism>
<dbReference type="PANTHER" id="PTHR48083">
    <property type="entry name" value="MEDIUM-CHAIN SPECIFIC ACYL-COA DEHYDROGENASE, MITOCHONDRIAL-RELATED"/>
    <property type="match status" value="1"/>
</dbReference>
<evidence type="ECO:0000259" key="10">
    <source>
        <dbReference type="Pfam" id="PF02771"/>
    </source>
</evidence>
<dbReference type="InterPro" id="IPR046373">
    <property type="entry name" value="Acyl-CoA_Oxase/DH_mid-dom_sf"/>
</dbReference>
<dbReference type="InterPro" id="IPR006089">
    <property type="entry name" value="Acyl-CoA_DH_CS"/>
</dbReference>
<evidence type="ECO:0000256" key="6">
    <source>
        <dbReference type="ARBA" id="ARBA00023002"/>
    </source>
</evidence>
<dbReference type="PANTHER" id="PTHR48083:SF2">
    <property type="entry name" value="MEDIUM-CHAIN SPECIFIC ACYL-COA DEHYDROGENASE, MITOCHONDRIAL"/>
    <property type="match status" value="1"/>
</dbReference>
<dbReference type="RefSeq" id="WP_378589320.1">
    <property type="nucleotide sequence ID" value="NZ_JBHSKD010000008.1"/>
</dbReference>
<dbReference type="InterPro" id="IPR006091">
    <property type="entry name" value="Acyl-CoA_Oxase/DH_mid-dom"/>
</dbReference>
<dbReference type="SUPFAM" id="SSF56645">
    <property type="entry name" value="Acyl-CoA dehydrogenase NM domain-like"/>
    <property type="match status" value="1"/>
</dbReference>
<dbReference type="CDD" id="cd00567">
    <property type="entry name" value="ACAD"/>
    <property type="match status" value="1"/>
</dbReference>
<dbReference type="Gene3D" id="2.40.110.10">
    <property type="entry name" value="Butyryl-CoA Dehydrogenase, subunit A, domain 2"/>
    <property type="match status" value="1"/>
</dbReference>
<comment type="similarity">
    <text evidence="2 7">Belongs to the acyl-CoA dehydrogenase family.</text>
</comment>
<dbReference type="Gene3D" id="1.20.140.10">
    <property type="entry name" value="Butyryl-CoA Dehydrogenase, subunit A, domain 3"/>
    <property type="match status" value="1"/>
</dbReference>
<reference evidence="12" key="1">
    <citation type="journal article" date="2019" name="Int. J. Syst. Evol. Microbiol.">
        <title>The Global Catalogue of Microorganisms (GCM) 10K type strain sequencing project: providing services to taxonomists for standard genome sequencing and annotation.</title>
        <authorList>
            <consortium name="The Broad Institute Genomics Platform"/>
            <consortium name="The Broad Institute Genome Sequencing Center for Infectious Disease"/>
            <person name="Wu L."/>
            <person name="Ma J."/>
        </authorList>
    </citation>
    <scope>NUCLEOTIDE SEQUENCE [LARGE SCALE GENOMIC DNA]</scope>
    <source>
        <strain evidence="12">DFY41</strain>
    </source>
</reference>
<keyword evidence="12" id="KW-1185">Reference proteome</keyword>
<dbReference type="InterPro" id="IPR036250">
    <property type="entry name" value="AcylCo_DH-like_C"/>
</dbReference>